<dbReference type="EMBL" id="WNKU01000011">
    <property type="protein sequence ID" value="MTV49420.1"/>
    <property type="molecule type" value="Genomic_DNA"/>
</dbReference>
<dbReference type="CDD" id="cd07302">
    <property type="entry name" value="CHD"/>
    <property type="match status" value="1"/>
</dbReference>
<dbReference type="InterPro" id="IPR001054">
    <property type="entry name" value="A/G_cyclase"/>
</dbReference>
<evidence type="ECO:0000313" key="4">
    <source>
        <dbReference type="Proteomes" id="UP000430670"/>
    </source>
</evidence>
<organism evidence="3 4">
    <name type="scientific">Heliobacterium mobile</name>
    <name type="common">Heliobacillus mobilis</name>
    <dbReference type="NCBI Taxonomy" id="28064"/>
    <lineage>
        <taxon>Bacteria</taxon>
        <taxon>Bacillati</taxon>
        <taxon>Bacillota</taxon>
        <taxon>Clostridia</taxon>
        <taxon>Eubacteriales</taxon>
        <taxon>Heliobacteriaceae</taxon>
        <taxon>Heliobacterium</taxon>
    </lineage>
</organism>
<dbReference type="SUPFAM" id="SSF81301">
    <property type="entry name" value="Nucleotidyltransferase"/>
    <property type="match status" value="1"/>
</dbReference>
<sequence>METELFPQFDSVKNCQPYCNVFFDLVDSALLKKQLGAMEGVSVALRHNELCARVVQKYGGQVVKHIGDAIYAVFPNPLPGALAALEVKHMIHKQKLSYRTKIGICFGLVIPVWTPAADYLGASVDLAARLCGYAGPSQIVLDEATFSILKPLFKSFDNIIYQFLGLRELKGFSTMALYELSLSALGFADELPSESPQKSPSPSLPSISPIALSPLVKTYLEPMQSSDELFERFLRRIALKSEEVEKNYATLQNVSNALQDTYDFPFKRVTFSGSFARGTMIRPQKAIDILLFIPGEEPKVPPVTDLLLKVQNALAETGFKELQMHRLYLSIGAEEEYRIHPVLISTVDDRDSYYVPIGPDMWVPRDPTAPDKWMEGALQRNGSSFLALIRLLKSWQRTNCRILHAPHLEMLTDLLLRKVQLEPTPEGVYTWFRYVHQIFSQHKKPFIPDPGDPVSYLDGYLWTNPTSFNQFGRLLTSSLQTATEAVTLAQQSQPFQAKAKWRALLGTSFGN</sequence>
<feature type="domain" description="Guanylate cyclase" evidence="2">
    <location>
        <begin position="19"/>
        <end position="131"/>
    </location>
</feature>
<dbReference type="PANTHER" id="PTHR43081">
    <property type="entry name" value="ADENYLATE CYCLASE, TERMINAL-DIFFERENTIATION SPECIFIC-RELATED"/>
    <property type="match status" value="1"/>
</dbReference>
<dbReference type="Pfam" id="PF00211">
    <property type="entry name" value="Guanylate_cyc"/>
    <property type="match status" value="1"/>
</dbReference>
<dbReference type="SMART" id="SM00044">
    <property type="entry name" value="CYCc"/>
    <property type="match status" value="1"/>
</dbReference>
<protein>
    <recommendedName>
        <fullName evidence="2">Guanylate cyclase domain-containing protein</fullName>
    </recommendedName>
</protein>
<dbReference type="OrthoDB" id="27092at2"/>
<dbReference type="GO" id="GO:0004016">
    <property type="term" value="F:adenylate cyclase activity"/>
    <property type="evidence" value="ECO:0007669"/>
    <property type="project" value="UniProtKB-ARBA"/>
</dbReference>
<evidence type="ECO:0000313" key="3">
    <source>
        <dbReference type="EMBL" id="MTV49420.1"/>
    </source>
</evidence>
<gene>
    <name evidence="3" type="ORF">GJ688_10570</name>
</gene>
<dbReference type="Proteomes" id="UP000430670">
    <property type="component" value="Unassembled WGS sequence"/>
</dbReference>
<dbReference type="InterPro" id="IPR043519">
    <property type="entry name" value="NT_sf"/>
</dbReference>
<dbReference type="InterPro" id="IPR029787">
    <property type="entry name" value="Nucleotide_cyclase"/>
</dbReference>
<proteinExistence type="inferred from homology"/>
<dbReference type="PANTHER" id="PTHR43081:SF19">
    <property type="entry name" value="PH-SENSITIVE ADENYLATE CYCLASE RV1264"/>
    <property type="match status" value="1"/>
</dbReference>
<keyword evidence="4" id="KW-1185">Reference proteome</keyword>
<dbReference type="Gene3D" id="3.30.460.10">
    <property type="entry name" value="Beta Polymerase, domain 2"/>
    <property type="match status" value="1"/>
</dbReference>
<dbReference type="Gene3D" id="3.30.70.1230">
    <property type="entry name" value="Nucleotide cyclase"/>
    <property type="match status" value="1"/>
</dbReference>
<dbReference type="AlphaFoldDB" id="A0A6I3SKL5"/>
<dbReference type="RefSeq" id="WP_155476526.1">
    <property type="nucleotide sequence ID" value="NZ_WNKU01000011.1"/>
</dbReference>
<dbReference type="InterPro" id="IPR050697">
    <property type="entry name" value="Adenylyl/Guanylyl_Cyclase_3/4"/>
</dbReference>
<evidence type="ECO:0000256" key="1">
    <source>
        <dbReference type="ARBA" id="ARBA00005381"/>
    </source>
</evidence>
<dbReference type="PROSITE" id="PS50125">
    <property type="entry name" value="GUANYLATE_CYCLASE_2"/>
    <property type="match status" value="1"/>
</dbReference>
<comment type="caution">
    <text evidence="3">The sequence shown here is derived from an EMBL/GenBank/DDBJ whole genome shotgun (WGS) entry which is preliminary data.</text>
</comment>
<reference evidence="3 4" key="1">
    <citation type="submission" date="2019-11" db="EMBL/GenBank/DDBJ databases">
        <title>Whole-genome sequence of a the green, strictly anaerobic photosynthetic bacterium Heliobacillus mobilis DSM 6151.</title>
        <authorList>
            <person name="Kyndt J.A."/>
            <person name="Meyer T.E."/>
        </authorList>
    </citation>
    <scope>NUCLEOTIDE SEQUENCE [LARGE SCALE GENOMIC DNA]</scope>
    <source>
        <strain evidence="3 4">DSM 6151</strain>
    </source>
</reference>
<dbReference type="GO" id="GO:0035556">
    <property type="term" value="P:intracellular signal transduction"/>
    <property type="evidence" value="ECO:0007669"/>
    <property type="project" value="InterPro"/>
</dbReference>
<evidence type="ECO:0000259" key="2">
    <source>
        <dbReference type="PROSITE" id="PS50125"/>
    </source>
</evidence>
<dbReference type="GO" id="GO:0006171">
    <property type="term" value="P:cAMP biosynthetic process"/>
    <property type="evidence" value="ECO:0007669"/>
    <property type="project" value="TreeGrafter"/>
</dbReference>
<accession>A0A6I3SKL5</accession>
<name>A0A6I3SKL5_HELMO</name>
<dbReference type="SUPFAM" id="SSF55073">
    <property type="entry name" value="Nucleotide cyclase"/>
    <property type="match status" value="1"/>
</dbReference>
<comment type="similarity">
    <text evidence="1">Belongs to the adenylyl cyclase class-3 family.</text>
</comment>